<dbReference type="Pfam" id="PF07818">
    <property type="entry name" value="HCNGP"/>
    <property type="match status" value="1"/>
</dbReference>
<dbReference type="OrthoDB" id="1714508at2759"/>
<reference evidence="2 3" key="1">
    <citation type="submission" date="2016-12" db="EMBL/GenBank/DDBJ databases">
        <title>The genomes of Aspergillus section Nigri reveals drivers in fungal speciation.</title>
        <authorList>
            <consortium name="DOE Joint Genome Institute"/>
            <person name="Vesth T.C."/>
            <person name="Nybo J."/>
            <person name="Theobald S."/>
            <person name="Brandl J."/>
            <person name="Frisvad J.C."/>
            <person name="Nielsen K.F."/>
            <person name="Lyhne E.K."/>
            <person name="Kogle M.E."/>
            <person name="Kuo A."/>
            <person name="Riley R."/>
            <person name="Clum A."/>
            <person name="Nolan M."/>
            <person name="Lipzen A."/>
            <person name="Salamov A."/>
            <person name="Henrissat B."/>
            <person name="Wiebenga A."/>
            <person name="De Vries R.P."/>
            <person name="Grigoriev I.V."/>
            <person name="Mortensen U.H."/>
            <person name="Andersen M.R."/>
            <person name="Baker S.E."/>
        </authorList>
    </citation>
    <scope>NUCLEOTIDE SEQUENCE [LARGE SCALE GENOMIC DNA]</scope>
    <source>
        <strain evidence="2 3">JOP 1030-1</strain>
    </source>
</reference>
<evidence type="ECO:0000313" key="3">
    <source>
        <dbReference type="Proteomes" id="UP000248349"/>
    </source>
</evidence>
<feature type="region of interest" description="Disordered" evidence="1">
    <location>
        <begin position="96"/>
        <end position="118"/>
    </location>
</feature>
<feature type="compositionally biased region" description="Pro residues" evidence="1">
    <location>
        <begin position="98"/>
        <end position="113"/>
    </location>
</feature>
<organism evidence="2 3">
    <name type="scientific">Aspergillus saccharolyticus JOP 1030-1</name>
    <dbReference type="NCBI Taxonomy" id="1450539"/>
    <lineage>
        <taxon>Eukaryota</taxon>
        <taxon>Fungi</taxon>
        <taxon>Dikarya</taxon>
        <taxon>Ascomycota</taxon>
        <taxon>Pezizomycotina</taxon>
        <taxon>Eurotiomycetes</taxon>
        <taxon>Eurotiomycetidae</taxon>
        <taxon>Eurotiales</taxon>
        <taxon>Aspergillaceae</taxon>
        <taxon>Aspergillus</taxon>
        <taxon>Aspergillus subgen. Circumdati</taxon>
    </lineage>
</organism>
<dbReference type="InterPro" id="IPR012479">
    <property type="entry name" value="SAP30BP"/>
</dbReference>
<keyword evidence="3" id="KW-1185">Reference proteome</keyword>
<dbReference type="STRING" id="1450539.A0A318Z0T9"/>
<dbReference type="PANTHER" id="PTHR13464:SF0">
    <property type="entry name" value="SAP30-BINDING PROTEIN"/>
    <property type="match status" value="1"/>
</dbReference>
<feature type="region of interest" description="Disordered" evidence="1">
    <location>
        <begin position="1"/>
        <end position="83"/>
    </location>
</feature>
<evidence type="ECO:0000313" key="2">
    <source>
        <dbReference type="EMBL" id="PYH40529.1"/>
    </source>
</evidence>
<dbReference type="GO" id="GO:0005634">
    <property type="term" value="C:nucleus"/>
    <property type="evidence" value="ECO:0007669"/>
    <property type="project" value="TreeGrafter"/>
</dbReference>
<sequence>MLGLAAYESSSEDDAGPNPVSLQTKQGKKEHATRALQVPANPAASRKDIGSEHDSMQLSDRPLFGPLHENPHHEQEDSPNDDEALSASRTIIHDLTLPPVPNLDIPPSPPGSPDPSADAKFAHFLSLKKQGVHFNEKLSGSVSLKNPGLLKAMMTHAGIDDGTQYYTSLPPAIWDAPTLPSWGFTEKLRQTQCEFQRTVEGRMLAGQRERIPFVAASSSAS</sequence>
<proteinExistence type="predicted"/>
<dbReference type="GeneID" id="37080630"/>
<evidence type="ECO:0008006" key="4">
    <source>
        <dbReference type="Google" id="ProtNLM"/>
    </source>
</evidence>
<dbReference type="Proteomes" id="UP000248349">
    <property type="component" value="Unassembled WGS sequence"/>
</dbReference>
<dbReference type="GO" id="GO:0006355">
    <property type="term" value="P:regulation of DNA-templated transcription"/>
    <property type="evidence" value="ECO:0007669"/>
    <property type="project" value="InterPro"/>
</dbReference>
<accession>A0A318Z0T9</accession>
<feature type="compositionally biased region" description="Basic and acidic residues" evidence="1">
    <location>
        <begin position="45"/>
        <end position="55"/>
    </location>
</feature>
<protein>
    <recommendedName>
        <fullName evidence="4">HCNGP-domain-containing protein</fullName>
    </recommendedName>
</protein>
<dbReference type="AlphaFoldDB" id="A0A318Z0T9"/>
<dbReference type="RefSeq" id="XP_025426511.1">
    <property type="nucleotide sequence ID" value="XM_025579401.1"/>
</dbReference>
<dbReference type="PANTHER" id="PTHR13464">
    <property type="entry name" value="TRANSCRIPTIONAL REGULATOR PROTEIN HCNGP"/>
    <property type="match status" value="1"/>
</dbReference>
<dbReference type="EMBL" id="KZ821283">
    <property type="protein sequence ID" value="PYH40529.1"/>
    <property type="molecule type" value="Genomic_DNA"/>
</dbReference>
<evidence type="ECO:0000256" key="1">
    <source>
        <dbReference type="SAM" id="MobiDB-lite"/>
    </source>
</evidence>
<gene>
    <name evidence="2" type="ORF">BP01DRAFT_419385</name>
</gene>
<name>A0A318Z0T9_9EURO</name>